<gene>
    <name evidence="1" type="ORF">CR513_04665</name>
</gene>
<accession>A0A371I752</accession>
<protein>
    <submittedName>
        <fullName evidence="1">Uncharacterized protein</fullName>
    </submittedName>
</protein>
<proteinExistence type="predicted"/>
<dbReference type="EMBL" id="QJKJ01000784">
    <property type="protein sequence ID" value="RDY10764.1"/>
    <property type="molecule type" value="Genomic_DNA"/>
</dbReference>
<dbReference type="OrthoDB" id="1739513at2759"/>
<reference evidence="1" key="1">
    <citation type="submission" date="2018-05" db="EMBL/GenBank/DDBJ databases">
        <title>Draft genome of Mucuna pruriens seed.</title>
        <authorList>
            <person name="Nnadi N.E."/>
            <person name="Vos R."/>
            <person name="Hasami M.H."/>
            <person name="Devisetty U.K."/>
            <person name="Aguiy J.C."/>
        </authorList>
    </citation>
    <scope>NUCLEOTIDE SEQUENCE [LARGE SCALE GENOMIC DNA]</scope>
    <source>
        <strain evidence="1">JCA_2017</strain>
    </source>
</reference>
<organism evidence="1 2">
    <name type="scientific">Mucuna pruriens</name>
    <name type="common">Velvet bean</name>
    <name type="synonym">Dolichos pruriens</name>
    <dbReference type="NCBI Taxonomy" id="157652"/>
    <lineage>
        <taxon>Eukaryota</taxon>
        <taxon>Viridiplantae</taxon>
        <taxon>Streptophyta</taxon>
        <taxon>Embryophyta</taxon>
        <taxon>Tracheophyta</taxon>
        <taxon>Spermatophyta</taxon>
        <taxon>Magnoliopsida</taxon>
        <taxon>eudicotyledons</taxon>
        <taxon>Gunneridae</taxon>
        <taxon>Pentapetalae</taxon>
        <taxon>rosids</taxon>
        <taxon>fabids</taxon>
        <taxon>Fabales</taxon>
        <taxon>Fabaceae</taxon>
        <taxon>Papilionoideae</taxon>
        <taxon>50 kb inversion clade</taxon>
        <taxon>NPAAA clade</taxon>
        <taxon>indigoferoid/millettioid clade</taxon>
        <taxon>Phaseoleae</taxon>
        <taxon>Mucuna</taxon>
    </lineage>
</organism>
<evidence type="ECO:0000313" key="1">
    <source>
        <dbReference type="EMBL" id="RDY10764.1"/>
    </source>
</evidence>
<feature type="non-terminal residue" evidence="1">
    <location>
        <position position="1"/>
    </location>
</feature>
<comment type="caution">
    <text evidence="1">The sequence shown here is derived from an EMBL/GenBank/DDBJ whole genome shotgun (WGS) entry which is preliminary data.</text>
</comment>
<keyword evidence="2" id="KW-1185">Reference proteome</keyword>
<sequence>MRSYRTRYMGTVHPYEHPPEQPQVVLPIEVEIPSLRVLAEAKLDEAEWVQQRLDQLNLIEEK</sequence>
<dbReference type="Proteomes" id="UP000257109">
    <property type="component" value="Unassembled WGS sequence"/>
</dbReference>
<dbReference type="AlphaFoldDB" id="A0A371I752"/>
<evidence type="ECO:0000313" key="2">
    <source>
        <dbReference type="Proteomes" id="UP000257109"/>
    </source>
</evidence>
<name>A0A371I752_MUCPR</name>